<keyword evidence="1" id="KW-0472">Membrane</keyword>
<sequence length="126" mass="14296">MIHKISEETIKRFCAIIQIIVIASLAILLISLFFRPGIMTGVPQLHTISDPLHLFSHSFESYYYLVHIGFLLILINPLVGLSYLVLRAWREKVYLCMLLALGLILYILITAVIAGLTYHGAQVIMR</sequence>
<evidence type="ECO:0000256" key="1">
    <source>
        <dbReference type="SAM" id="Phobius"/>
    </source>
</evidence>
<organism evidence="2 3">
    <name type="scientific">Candidatus Fischerbacteria bacterium RBG_13_37_8</name>
    <dbReference type="NCBI Taxonomy" id="1817863"/>
    <lineage>
        <taxon>Bacteria</taxon>
        <taxon>Candidatus Fischeribacteriota</taxon>
    </lineage>
</organism>
<feature type="transmembrane region" description="Helical" evidence="1">
    <location>
        <begin position="62"/>
        <end position="86"/>
    </location>
</feature>
<reference evidence="2 3" key="1">
    <citation type="journal article" date="2016" name="Nat. Commun.">
        <title>Thousands of microbial genomes shed light on interconnected biogeochemical processes in an aquifer system.</title>
        <authorList>
            <person name="Anantharaman K."/>
            <person name="Brown C.T."/>
            <person name="Hug L.A."/>
            <person name="Sharon I."/>
            <person name="Castelle C.J."/>
            <person name="Probst A.J."/>
            <person name="Thomas B.C."/>
            <person name="Singh A."/>
            <person name="Wilkins M.J."/>
            <person name="Karaoz U."/>
            <person name="Brodie E.L."/>
            <person name="Williams K.H."/>
            <person name="Hubbard S.S."/>
            <person name="Banfield J.F."/>
        </authorList>
    </citation>
    <scope>NUCLEOTIDE SEQUENCE [LARGE SCALE GENOMIC DNA]</scope>
</reference>
<evidence type="ECO:0000313" key="2">
    <source>
        <dbReference type="EMBL" id="OGF66852.1"/>
    </source>
</evidence>
<evidence type="ECO:0000313" key="3">
    <source>
        <dbReference type="Proteomes" id="UP000178943"/>
    </source>
</evidence>
<name>A0A1F5VTP0_9BACT</name>
<dbReference type="Proteomes" id="UP000178943">
    <property type="component" value="Unassembled WGS sequence"/>
</dbReference>
<protein>
    <recommendedName>
        <fullName evidence="4">DUF1634 domain-containing protein</fullName>
    </recommendedName>
</protein>
<keyword evidence="1" id="KW-1133">Transmembrane helix</keyword>
<feature type="transmembrane region" description="Helical" evidence="1">
    <location>
        <begin position="12"/>
        <end position="34"/>
    </location>
</feature>
<keyword evidence="1" id="KW-0812">Transmembrane</keyword>
<evidence type="ECO:0008006" key="4">
    <source>
        <dbReference type="Google" id="ProtNLM"/>
    </source>
</evidence>
<proteinExistence type="predicted"/>
<gene>
    <name evidence="2" type="ORF">A2Y62_21845</name>
</gene>
<comment type="caution">
    <text evidence="2">The sequence shown here is derived from an EMBL/GenBank/DDBJ whole genome shotgun (WGS) entry which is preliminary data.</text>
</comment>
<feature type="transmembrane region" description="Helical" evidence="1">
    <location>
        <begin position="93"/>
        <end position="118"/>
    </location>
</feature>
<dbReference type="AlphaFoldDB" id="A0A1F5VTP0"/>
<dbReference type="EMBL" id="MFGW01000080">
    <property type="protein sequence ID" value="OGF66852.1"/>
    <property type="molecule type" value="Genomic_DNA"/>
</dbReference>
<dbReference type="STRING" id="1817863.A2Y62_21845"/>
<accession>A0A1F5VTP0</accession>